<dbReference type="InterPro" id="IPR050282">
    <property type="entry name" value="Cycloisomerase_2"/>
</dbReference>
<dbReference type="PANTHER" id="PTHR30344:SF1">
    <property type="entry name" value="6-PHOSPHOGLUCONOLACTONASE"/>
    <property type="match status" value="1"/>
</dbReference>
<gene>
    <name evidence="1" type="ORF">KPL37_14350</name>
</gene>
<protein>
    <submittedName>
        <fullName evidence="1">Lactonase family protein</fullName>
    </submittedName>
</protein>
<sequence>MENLSKKYIAYVGTYTSNGSQGIYSYNLDIKSGRLEQIGVSSKVDNPSYLNISHDNKFLYAVLENEVFNGEAGGAVAAFRIDQKTGEIKLLNIKGTKGKAPCNVCIARDNKYVFVANYNEGTVSVFQVNEDGSLGSISTIVEHEGSGPNKIRQTKPHVHYVTLTPEEKYLCVVDLGIDSIKFYEVDRKHGSLIINDKLSLIIKPGSGPRHMEFDPSGKTAYIITELSCEVLVVQYCVEKQTFDIIQHISTLPKGYVGENICGAIHISPDGNYLYASNRGDDSLAIFKIEKTSGILELVGHSATYGECPRDFGIDPTGKFMYVLNQDSDTIVTFKIVSESGKLEVLAGDIKILSPVCIKFISL</sequence>
<proteinExistence type="predicted"/>
<evidence type="ECO:0000313" key="2">
    <source>
        <dbReference type="Proteomes" id="UP000776252"/>
    </source>
</evidence>
<accession>A0ABS6BVG9</accession>
<dbReference type="Pfam" id="PF10282">
    <property type="entry name" value="Lactonase"/>
    <property type="match status" value="1"/>
</dbReference>
<name>A0ABS6BVG9_9CLOT</name>
<keyword evidence="2" id="KW-1185">Reference proteome</keyword>
<dbReference type="EMBL" id="JAHLDV010000040">
    <property type="protein sequence ID" value="MBU3160922.1"/>
    <property type="molecule type" value="Genomic_DNA"/>
</dbReference>
<organism evidence="1 2">
    <name type="scientific">Clostridium frigoris</name>
    <dbReference type="NCBI Taxonomy" id="205327"/>
    <lineage>
        <taxon>Bacteria</taxon>
        <taxon>Bacillati</taxon>
        <taxon>Bacillota</taxon>
        <taxon>Clostridia</taxon>
        <taxon>Eubacteriales</taxon>
        <taxon>Clostridiaceae</taxon>
        <taxon>Clostridium</taxon>
    </lineage>
</organism>
<dbReference type="RefSeq" id="WP_216150455.1">
    <property type="nucleotide sequence ID" value="NZ_JAHLDV010000040.1"/>
</dbReference>
<reference evidence="1 2" key="1">
    <citation type="submission" date="2021-06" db="EMBL/GenBank/DDBJ databases">
        <title>Clostridia strains as spoilage organisms.</title>
        <authorList>
            <person name="Wambui J."/>
            <person name="Stephan R."/>
            <person name="Stevens M.J.A."/>
        </authorList>
    </citation>
    <scope>NUCLEOTIDE SEQUENCE [LARGE SCALE GENOMIC DNA]</scope>
    <source>
        <strain evidence="1 2">DSM 14204</strain>
    </source>
</reference>
<dbReference type="InterPro" id="IPR019405">
    <property type="entry name" value="Lactonase_7-beta_prop"/>
</dbReference>
<dbReference type="PANTHER" id="PTHR30344">
    <property type="entry name" value="6-PHOSPHOGLUCONOLACTONASE-RELATED"/>
    <property type="match status" value="1"/>
</dbReference>
<comment type="caution">
    <text evidence="1">The sequence shown here is derived from an EMBL/GenBank/DDBJ whole genome shotgun (WGS) entry which is preliminary data.</text>
</comment>
<evidence type="ECO:0000313" key="1">
    <source>
        <dbReference type="EMBL" id="MBU3160922.1"/>
    </source>
</evidence>
<dbReference type="Proteomes" id="UP000776252">
    <property type="component" value="Unassembled WGS sequence"/>
</dbReference>